<dbReference type="EMBL" id="BK032869">
    <property type="protein sequence ID" value="DAF64881.1"/>
    <property type="molecule type" value="Genomic_DNA"/>
</dbReference>
<accession>A0A8S5TP15</accession>
<name>A0A8S5TP15_9CAUD</name>
<protein>
    <submittedName>
        <fullName evidence="1">Uncharacterized protein</fullName>
    </submittedName>
</protein>
<evidence type="ECO:0000313" key="1">
    <source>
        <dbReference type="EMBL" id="DAF64881.1"/>
    </source>
</evidence>
<organism evidence="1">
    <name type="scientific">Siphoviridae sp. cttqT1</name>
    <dbReference type="NCBI Taxonomy" id="2827961"/>
    <lineage>
        <taxon>Viruses</taxon>
        <taxon>Duplodnaviria</taxon>
        <taxon>Heunggongvirae</taxon>
        <taxon>Uroviricota</taxon>
        <taxon>Caudoviricetes</taxon>
    </lineage>
</organism>
<reference evidence="1" key="1">
    <citation type="journal article" date="2021" name="Proc. Natl. Acad. Sci. U.S.A.">
        <title>A Catalog of Tens of Thousands of Viruses from Human Metagenomes Reveals Hidden Associations with Chronic Diseases.</title>
        <authorList>
            <person name="Tisza M.J."/>
            <person name="Buck C.B."/>
        </authorList>
    </citation>
    <scope>NUCLEOTIDE SEQUENCE</scope>
    <source>
        <strain evidence="1">CttqT1</strain>
    </source>
</reference>
<proteinExistence type="predicted"/>
<sequence>MKSINNLTAGALAARSFRSRIYYICSSSTIPVTLNLRQSWR</sequence>